<feature type="region of interest" description="Disordered" evidence="1">
    <location>
        <begin position="72"/>
        <end position="183"/>
    </location>
</feature>
<gene>
    <name evidence="2" type="ORF">PPROV_000378400</name>
</gene>
<feature type="compositionally biased region" description="Low complexity" evidence="1">
    <location>
        <begin position="81"/>
        <end position="99"/>
    </location>
</feature>
<evidence type="ECO:0000256" key="1">
    <source>
        <dbReference type="SAM" id="MobiDB-lite"/>
    </source>
</evidence>
<feature type="region of interest" description="Disordered" evidence="1">
    <location>
        <begin position="236"/>
        <end position="267"/>
    </location>
</feature>
<reference evidence="2" key="1">
    <citation type="submission" date="2020-10" db="EMBL/GenBank/DDBJ databases">
        <title>Unveiling of a novel bifunctional photoreceptor, Dualchrome1, isolated from a cosmopolitan green alga.</title>
        <authorList>
            <person name="Suzuki S."/>
            <person name="Kawachi M."/>
        </authorList>
    </citation>
    <scope>NUCLEOTIDE SEQUENCE</scope>
    <source>
        <strain evidence="2">NIES 2893</strain>
    </source>
</reference>
<accession>A0A830HEB6</accession>
<comment type="caution">
    <text evidence="2">The sequence shown here is derived from an EMBL/GenBank/DDBJ whole genome shotgun (WGS) entry which is preliminary data.</text>
</comment>
<feature type="compositionally biased region" description="Acidic residues" evidence="1">
    <location>
        <begin position="202"/>
        <end position="213"/>
    </location>
</feature>
<sequence length="352" mass="37518">MFYNLLSLPRTTTSASSSVPRRVRGRGRLLPHAPTSTVSHPPSPLEVKCFPFHNSMSQPVSPSMFHRLFGRSSGASKDDAAAPSSTTTAAAVADTTTSSSKKKDERPPSFFLRYGNPIERKKKERTYPKEESEDEKVAKATTTAANAPRDSVEDHLVVPATGTKKKKHRMPLRYPSAKHSDPEVDVLGDLTAMEVAGREAAVNDDDDDDDDDNCGGGGGRGSFDAVALHKSFDAPALPGGGATALGRTIAPPVPPPKPKVDPFASQKQAGSNKWAWALIGPGFPEMHDVDVAAGTAITMKAKKTTTTHPPAAFTFEGGFIDTLGKATTSRVEKNKNKATNVDPVDPSEPVFF</sequence>
<feature type="region of interest" description="Disordered" evidence="1">
    <location>
        <begin position="1"/>
        <end position="43"/>
    </location>
</feature>
<keyword evidence="3" id="KW-1185">Reference proteome</keyword>
<name>A0A830HEB6_9CHLO</name>
<feature type="compositionally biased region" description="Low complexity" evidence="1">
    <location>
        <begin position="9"/>
        <end position="20"/>
    </location>
</feature>
<proteinExistence type="predicted"/>
<protein>
    <submittedName>
        <fullName evidence="2">Uncharacterized protein</fullName>
    </submittedName>
</protein>
<feature type="region of interest" description="Disordered" evidence="1">
    <location>
        <begin position="329"/>
        <end position="352"/>
    </location>
</feature>
<dbReference type="Proteomes" id="UP000660262">
    <property type="component" value="Unassembled WGS sequence"/>
</dbReference>
<feature type="region of interest" description="Disordered" evidence="1">
    <location>
        <begin position="198"/>
        <end position="218"/>
    </location>
</feature>
<dbReference type="EMBL" id="BNJQ01000009">
    <property type="protein sequence ID" value="GHP05032.1"/>
    <property type="molecule type" value="Genomic_DNA"/>
</dbReference>
<feature type="compositionally biased region" description="Basic and acidic residues" evidence="1">
    <location>
        <begin position="118"/>
        <end position="138"/>
    </location>
</feature>
<organism evidence="2 3">
    <name type="scientific">Pycnococcus provasolii</name>
    <dbReference type="NCBI Taxonomy" id="41880"/>
    <lineage>
        <taxon>Eukaryota</taxon>
        <taxon>Viridiplantae</taxon>
        <taxon>Chlorophyta</taxon>
        <taxon>Pseudoscourfieldiophyceae</taxon>
        <taxon>Pseudoscourfieldiales</taxon>
        <taxon>Pycnococcaceae</taxon>
        <taxon>Pycnococcus</taxon>
    </lineage>
</organism>
<evidence type="ECO:0000313" key="3">
    <source>
        <dbReference type="Proteomes" id="UP000660262"/>
    </source>
</evidence>
<dbReference type="AlphaFoldDB" id="A0A830HEB6"/>
<evidence type="ECO:0000313" key="2">
    <source>
        <dbReference type="EMBL" id="GHP05032.1"/>
    </source>
</evidence>